<proteinExistence type="predicted"/>
<dbReference type="GO" id="GO:0005765">
    <property type="term" value="C:lysosomal membrane"/>
    <property type="evidence" value="ECO:0000318"/>
    <property type="project" value="GO_Central"/>
</dbReference>
<dbReference type="KEGG" id="dpx:DAPPUDRAFT_305114"/>
<feature type="transmembrane region" description="Helical" evidence="6">
    <location>
        <begin position="52"/>
        <end position="73"/>
    </location>
</feature>
<dbReference type="InterPro" id="IPR051068">
    <property type="entry name" value="MFS_Domain-Containing_Protein"/>
</dbReference>
<evidence type="ECO:0000313" key="8">
    <source>
        <dbReference type="EMBL" id="EFX78858.1"/>
    </source>
</evidence>
<evidence type="ECO:0000256" key="3">
    <source>
        <dbReference type="ARBA" id="ARBA00022692"/>
    </source>
</evidence>
<evidence type="ECO:0000313" key="9">
    <source>
        <dbReference type="Proteomes" id="UP000000305"/>
    </source>
</evidence>
<sequence>MTEKKSVRRRRFFSLGVVSFTAFIFNLSFSIILTSAKPYLDKMDPEAGTDFLGLFIAAQPLAQLIFSPIMGYLGNKLGSIRILSMISMSFLAAGFALYACVAALPEPRRWYLFAARFLIGAAGGSITLCFSYIATATTTKERTMAVSLFQMAQSSAFVVGPAIQAAFAPLGSIIPVEGESQLYFDMYTGPAWLSVILAIINVFVFLPCMFTEYNIAREEGEYLAGLAAKKDKEANKETPKLKDPDVIGLVTCIIVFASVQFNFIFLESVATLLTMEMLGWDEQRAIVIVGIGFACAGLYSGLIFSVMAPTSRKVGERVVMLAGILFLLLGPVALYPYNGPPPQFRCNGTGIKIARNNHWPGCPNCAQPWCETLPAITSGQMITGFALIVTGFPMGASMGNAIFSKILGPFPQGTWMGILGAGACLARVLCPISVTNLYSTYGTWYAFGFMTLVMAVVLVIFLVFYKHLVPYKYDESR</sequence>
<dbReference type="Proteomes" id="UP000000305">
    <property type="component" value="Unassembled WGS sequence"/>
</dbReference>
<comment type="subcellular location">
    <subcellularLocation>
        <location evidence="1">Endomembrane system</location>
        <topology evidence="1">Multi-pass membrane protein</topology>
    </subcellularLocation>
</comment>
<feature type="transmembrane region" description="Helical" evidence="6">
    <location>
        <begin position="318"/>
        <end position="337"/>
    </location>
</feature>
<dbReference type="OMA" id="GLWNQKT"/>
<evidence type="ECO:0000256" key="2">
    <source>
        <dbReference type="ARBA" id="ARBA00022448"/>
    </source>
</evidence>
<keyword evidence="2" id="KW-0813">Transport</keyword>
<organism evidence="8 9">
    <name type="scientific">Daphnia pulex</name>
    <name type="common">Water flea</name>
    <dbReference type="NCBI Taxonomy" id="6669"/>
    <lineage>
        <taxon>Eukaryota</taxon>
        <taxon>Metazoa</taxon>
        <taxon>Ecdysozoa</taxon>
        <taxon>Arthropoda</taxon>
        <taxon>Crustacea</taxon>
        <taxon>Branchiopoda</taxon>
        <taxon>Diplostraca</taxon>
        <taxon>Cladocera</taxon>
        <taxon>Anomopoda</taxon>
        <taxon>Daphniidae</taxon>
        <taxon>Daphnia</taxon>
    </lineage>
</organism>
<dbReference type="PhylomeDB" id="E9GP10"/>
<name>E9GP10_DAPPU</name>
<keyword evidence="9" id="KW-1185">Reference proteome</keyword>
<dbReference type="eggNOG" id="KOG2325">
    <property type="taxonomic scope" value="Eukaryota"/>
</dbReference>
<accession>E9GP10</accession>
<feature type="transmembrane region" description="Helical" evidence="6">
    <location>
        <begin position="381"/>
        <end position="403"/>
    </location>
</feature>
<keyword evidence="5 6" id="KW-0472">Membrane</keyword>
<feature type="transmembrane region" description="Helical" evidence="6">
    <location>
        <begin position="415"/>
        <end position="438"/>
    </location>
</feature>
<dbReference type="InterPro" id="IPR020846">
    <property type="entry name" value="MFS_dom"/>
</dbReference>
<dbReference type="OrthoDB" id="370281at2759"/>
<dbReference type="PROSITE" id="PS50850">
    <property type="entry name" value="MFS"/>
    <property type="match status" value="1"/>
</dbReference>
<dbReference type="AlphaFoldDB" id="E9GP10"/>
<evidence type="ECO:0000259" key="7">
    <source>
        <dbReference type="PROSITE" id="PS50850"/>
    </source>
</evidence>
<evidence type="ECO:0000256" key="1">
    <source>
        <dbReference type="ARBA" id="ARBA00004127"/>
    </source>
</evidence>
<dbReference type="Pfam" id="PF07690">
    <property type="entry name" value="MFS_1"/>
    <property type="match status" value="1"/>
</dbReference>
<feature type="transmembrane region" description="Helical" evidence="6">
    <location>
        <begin position="285"/>
        <end position="306"/>
    </location>
</feature>
<dbReference type="STRING" id="6669.E9GP10"/>
<dbReference type="HOGENOM" id="CLU_027024_2_0_1"/>
<evidence type="ECO:0000256" key="4">
    <source>
        <dbReference type="ARBA" id="ARBA00022989"/>
    </source>
</evidence>
<keyword evidence="3 6" id="KW-0812">Transmembrane</keyword>
<dbReference type="CDD" id="cd17326">
    <property type="entry name" value="MFS_MFSD8"/>
    <property type="match status" value="1"/>
</dbReference>
<feature type="transmembrane region" description="Helical" evidence="6">
    <location>
        <begin position="246"/>
        <end position="265"/>
    </location>
</feature>
<dbReference type="GO" id="GO:0012505">
    <property type="term" value="C:endomembrane system"/>
    <property type="evidence" value="ECO:0007669"/>
    <property type="project" value="UniProtKB-SubCell"/>
</dbReference>
<dbReference type="EMBL" id="GL732555">
    <property type="protein sequence ID" value="EFX78858.1"/>
    <property type="molecule type" value="Genomic_DNA"/>
</dbReference>
<reference evidence="8 9" key="1">
    <citation type="journal article" date="2011" name="Science">
        <title>The ecoresponsive genome of Daphnia pulex.</title>
        <authorList>
            <person name="Colbourne J.K."/>
            <person name="Pfrender M.E."/>
            <person name="Gilbert D."/>
            <person name="Thomas W.K."/>
            <person name="Tucker A."/>
            <person name="Oakley T.H."/>
            <person name="Tokishita S."/>
            <person name="Aerts A."/>
            <person name="Arnold G.J."/>
            <person name="Basu M.K."/>
            <person name="Bauer D.J."/>
            <person name="Caceres C.E."/>
            <person name="Carmel L."/>
            <person name="Casola C."/>
            <person name="Choi J.H."/>
            <person name="Detter J.C."/>
            <person name="Dong Q."/>
            <person name="Dusheyko S."/>
            <person name="Eads B.D."/>
            <person name="Frohlich T."/>
            <person name="Geiler-Samerotte K.A."/>
            <person name="Gerlach D."/>
            <person name="Hatcher P."/>
            <person name="Jogdeo S."/>
            <person name="Krijgsveld J."/>
            <person name="Kriventseva E.V."/>
            <person name="Kultz D."/>
            <person name="Laforsch C."/>
            <person name="Lindquist E."/>
            <person name="Lopez J."/>
            <person name="Manak J.R."/>
            <person name="Muller J."/>
            <person name="Pangilinan J."/>
            <person name="Patwardhan R.P."/>
            <person name="Pitluck S."/>
            <person name="Pritham E.J."/>
            <person name="Rechtsteiner A."/>
            <person name="Rho M."/>
            <person name="Rogozin I.B."/>
            <person name="Sakarya O."/>
            <person name="Salamov A."/>
            <person name="Schaack S."/>
            <person name="Shapiro H."/>
            <person name="Shiga Y."/>
            <person name="Skalitzky C."/>
            <person name="Smith Z."/>
            <person name="Souvorov A."/>
            <person name="Sung W."/>
            <person name="Tang Z."/>
            <person name="Tsuchiya D."/>
            <person name="Tu H."/>
            <person name="Vos H."/>
            <person name="Wang M."/>
            <person name="Wolf Y.I."/>
            <person name="Yamagata H."/>
            <person name="Yamada T."/>
            <person name="Ye Y."/>
            <person name="Shaw J.R."/>
            <person name="Andrews J."/>
            <person name="Crease T.J."/>
            <person name="Tang H."/>
            <person name="Lucas S.M."/>
            <person name="Robertson H.M."/>
            <person name="Bork P."/>
            <person name="Koonin E.V."/>
            <person name="Zdobnov E.M."/>
            <person name="Grigoriev I.V."/>
            <person name="Lynch M."/>
            <person name="Boore J.L."/>
        </authorList>
    </citation>
    <scope>NUCLEOTIDE SEQUENCE [LARGE SCALE GENOMIC DNA]</scope>
</reference>
<feature type="transmembrane region" description="Helical" evidence="6">
    <location>
        <begin position="444"/>
        <end position="465"/>
    </location>
</feature>
<dbReference type="FunCoup" id="E9GP10">
    <property type="interactions" value="195"/>
</dbReference>
<dbReference type="SUPFAM" id="SSF103473">
    <property type="entry name" value="MFS general substrate transporter"/>
    <property type="match status" value="1"/>
</dbReference>
<gene>
    <name evidence="8" type="ORF">DAPPUDRAFT_305114</name>
</gene>
<evidence type="ECO:0000256" key="6">
    <source>
        <dbReference type="SAM" id="Phobius"/>
    </source>
</evidence>
<feature type="transmembrane region" description="Helical" evidence="6">
    <location>
        <begin position="155"/>
        <end position="176"/>
    </location>
</feature>
<feature type="transmembrane region" description="Helical" evidence="6">
    <location>
        <begin position="85"/>
        <end position="104"/>
    </location>
</feature>
<dbReference type="InterPro" id="IPR011701">
    <property type="entry name" value="MFS"/>
</dbReference>
<feature type="transmembrane region" description="Helical" evidence="6">
    <location>
        <begin position="110"/>
        <end position="134"/>
    </location>
</feature>
<dbReference type="GO" id="GO:0022857">
    <property type="term" value="F:transmembrane transporter activity"/>
    <property type="evidence" value="ECO:0000318"/>
    <property type="project" value="GO_Central"/>
</dbReference>
<feature type="transmembrane region" description="Helical" evidence="6">
    <location>
        <begin position="12"/>
        <end position="32"/>
    </location>
</feature>
<feature type="domain" description="Major facilitator superfamily (MFS) profile" evidence="7">
    <location>
        <begin position="14"/>
        <end position="469"/>
    </location>
</feature>
<dbReference type="InParanoid" id="E9GP10"/>
<keyword evidence="4 6" id="KW-1133">Transmembrane helix</keyword>
<dbReference type="PANTHER" id="PTHR23510:SF3">
    <property type="entry name" value="MAJOR FACILITATOR SUPERFAMILY DOMAIN-CONTAINING PROTEIN 8"/>
    <property type="match status" value="1"/>
</dbReference>
<evidence type="ECO:0000256" key="5">
    <source>
        <dbReference type="ARBA" id="ARBA00023136"/>
    </source>
</evidence>
<feature type="transmembrane region" description="Helical" evidence="6">
    <location>
        <begin position="191"/>
        <end position="210"/>
    </location>
</feature>
<dbReference type="Gene3D" id="1.20.1250.20">
    <property type="entry name" value="MFS general substrate transporter like domains"/>
    <property type="match status" value="1"/>
</dbReference>
<dbReference type="InterPro" id="IPR036259">
    <property type="entry name" value="MFS_trans_sf"/>
</dbReference>
<dbReference type="PANTHER" id="PTHR23510">
    <property type="entry name" value="INNER MEMBRANE TRANSPORT PROTEIN YAJR"/>
    <property type="match status" value="1"/>
</dbReference>
<protein>
    <recommendedName>
        <fullName evidence="7">Major facilitator superfamily (MFS) profile domain-containing protein</fullName>
    </recommendedName>
</protein>